<keyword evidence="1" id="KW-0732">Signal</keyword>
<dbReference type="AlphaFoldDB" id="A0A2I7KGP2"/>
<proteinExistence type="predicted"/>
<feature type="signal peptide" evidence="1">
    <location>
        <begin position="1"/>
        <end position="20"/>
    </location>
</feature>
<organism evidence="2 3">
    <name type="scientific">Phaeobacter inhibens</name>
    <dbReference type="NCBI Taxonomy" id="221822"/>
    <lineage>
        <taxon>Bacteria</taxon>
        <taxon>Pseudomonadati</taxon>
        <taxon>Pseudomonadota</taxon>
        <taxon>Alphaproteobacteria</taxon>
        <taxon>Rhodobacterales</taxon>
        <taxon>Roseobacteraceae</taxon>
        <taxon>Phaeobacter</taxon>
    </lineage>
</organism>
<sequence length="167" mass="19051" precursor="true">MIRKSLLALALMAVCTPALSQDIEAMNPKELQGAAAAAVVSEDADLLLEIMQEMQRREMLFFKEDRTAICDREPAKTGYFETAHPFHHGAAKQWYFMKLREIRLAEQSCECLAAAASFDDLLQEQFGVTTETMTEEVFFAMRDERESNRRAIDENYRAFHSANCRGE</sequence>
<evidence type="ECO:0000313" key="2">
    <source>
        <dbReference type="EMBL" id="AUR01768.1"/>
    </source>
</evidence>
<dbReference type="RefSeq" id="WP_024099668.1">
    <property type="nucleotide sequence ID" value="NZ_CP010730.1"/>
</dbReference>
<name>A0A2I7KGP2_9RHOB</name>
<protein>
    <submittedName>
        <fullName evidence="2">Uncharacterized protein</fullName>
    </submittedName>
</protein>
<gene>
    <name evidence="2" type="ORF">PhaeoP88_04456</name>
</gene>
<reference evidence="2 3" key="2">
    <citation type="journal article" date="2017" name="Genome Biol. Evol.">
        <title>Trajectories and Drivers of Genome Evolution in Surface-Associated Marine Phaeobacter.</title>
        <authorList>
            <person name="Freese H.M."/>
            <person name="Sikorski J."/>
            <person name="Bunk B."/>
            <person name="Scheuner C."/>
            <person name="Meier-Kolthoff J.P."/>
            <person name="Sproer C."/>
            <person name="Gram L."/>
            <person name="Overmann J."/>
        </authorList>
    </citation>
    <scope>NUCLEOTIDE SEQUENCE [LARGE SCALE GENOMIC DNA]</scope>
    <source>
        <strain evidence="2 3">P88</strain>
        <plasmid evidence="2">pP88_e</plasmid>
    </source>
</reference>
<evidence type="ECO:0000313" key="3">
    <source>
        <dbReference type="Proteomes" id="UP000236447"/>
    </source>
</evidence>
<dbReference type="GeneID" id="31848662"/>
<accession>A0A2I7KGP2</accession>
<dbReference type="Proteomes" id="UP000236447">
    <property type="component" value="Plasmid pP88_e"/>
</dbReference>
<feature type="chain" id="PRO_5014440303" evidence="1">
    <location>
        <begin position="21"/>
        <end position="167"/>
    </location>
</feature>
<keyword evidence="2" id="KW-0614">Plasmid</keyword>
<evidence type="ECO:0000256" key="1">
    <source>
        <dbReference type="SAM" id="SignalP"/>
    </source>
</evidence>
<reference evidence="2 3" key="1">
    <citation type="journal article" date="2017" name="Front. Microbiol.">
        <title>Phaeobacter piscinae sp. nov., a species of the Roseobacter group and potential aquaculture probiont.</title>
        <authorList>
            <person name="Sonnenschein E.C."/>
            <person name="Phippen C.B.W."/>
            <person name="Nielsen K.F."/>
            <person name="Mateiu R.V."/>
            <person name="Melchiorsen J."/>
            <person name="Gram L."/>
            <person name="Overmann J."/>
            <person name="Freese H.M."/>
        </authorList>
    </citation>
    <scope>NUCLEOTIDE SEQUENCE [LARGE SCALE GENOMIC DNA]</scope>
    <source>
        <strain evidence="2 3">P88</strain>
        <plasmid evidence="2">pP88_e</plasmid>
    </source>
</reference>
<dbReference type="EMBL" id="CP010730">
    <property type="protein sequence ID" value="AUR01768.1"/>
    <property type="molecule type" value="Genomic_DNA"/>
</dbReference>
<geneLocation type="plasmid" evidence="3">
    <name>pp88_e</name>
</geneLocation>